<dbReference type="EC" id="3.6.3.14" evidence="4"/>
<accession>B0VHV5</accession>
<dbReference type="GO" id="GO:0016787">
    <property type="term" value="F:hydrolase activity"/>
    <property type="evidence" value="ECO:0007669"/>
    <property type="project" value="UniProtKB-KW"/>
</dbReference>
<dbReference type="STRING" id="459349.CLOAM1054"/>
<evidence type="ECO:0000256" key="1">
    <source>
        <dbReference type="ARBA" id="ARBA00005850"/>
    </source>
</evidence>
<dbReference type="EMBL" id="CU466930">
    <property type="protein sequence ID" value="CAO80926.1"/>
    <property type="molecule type" value="Genomic_DNA"/>
</dbReference>
<dbReference type="Pfam" id="PF01813">
    <property type="entry name" value="ATP-synt_D"/>
    <property type="match status" value="1"/>
</dbReference>
<organism evidence="4 5">
    <name type="scientific">Cloacimonas acidaminovorans (strain Evry)</name>
    <dbReference type="NCBI Taxonomy" id="459349"/>
    <lineage>
        <taxon>Bacteria</taxon>
        <taxon>Pseudomonadati</taxon>
        <taxon>Candidatus Cloacimonadota</taxon>
        <taxon>Candidatus Cloacimonadia</taxon>
        <taxon>Candidatus Cloacimonadales</taxon>
        <taxon>Candidatus Cloacimonadaceae</taxon>
        <taxon>Candidatus Cloacimonas</taxon>
    </lineage>
</organism>
<keyword evidence="4" id="KW-0378">Hydrolase</keyword>
<dbReference type="GO" id="GO:0046961">
    <property type="term" value="F:proton-transporting ATPase activity, rotational mechanism"/>
    <property type="evidence" value="ECO:0007669"/>
    <property type="project" value="InterPro"/>
</dbReference>
<sequence length="203" mass="24083">MEERMNLKFQYNKISQLQLIKQLAVRQRALPTLKNKESALRLEVKKARDQAFALDQKMKERTAELDAFMKLFVEFDPDIVKIKNVEIKTRKIAGVKTPLLENIEFEIADYNLFKAPSWYPEGIALLQEICQLQIERDFFIRKMQILEQVRKKTTQKVNLYEKVQIPAFEDAILKIKRYLEDEENLSKASQKILKSRFEQESQL</sequence>
<evidence type="ECO:0000256" key="2">
    <source>
        <dbReference type="ARBA" id="ARBA00022448"/>
    </source>
</evidence>
<reference evidence="4 5" key="1">
    <citation type="journal article" date="2008" name="J. Bacteriol.">
        <title>'Candidatus Cloacamonas acidaminovorans': genome sequence reconstruction provides a first glimpse of a new bacterial division.</title>
        <authorList>
            <person name="Pelletier E."/>
            <person name="Kreimeyer A."/>
            <person name="Bocs S."/>
            <person name="Rouy Z."/>
            <person name="Gyapay G."/>
            <person name="Chouari R."/>
            <person name="Riviere D."/>
            <person name="Ganesan A."/>
            <person name="Daegelen P."/>
            <person name="Sghir A."/>
            <person name="Cohen G.N."/>
            <person name="Medigue C."/>
            <person name="Weissenbach J."/>
            <person name="Le Paslier D."/>
        </authorList>
    </citation>
    <scope>NUCLEOTIDE SEQUENCE [LARGE SCALE GENOMIC DNA]</scope>
    <source>
        <strain evidence="5">Evry</strain>
    </source>
</reference>
<comment type="similarity">
    <text evidence="1">Belongs to the V-ATPase D subunit family.</text>
</comment>
<dbReference type="HOGENOM" id="CLU_113661_0_0_0"/>
<evidence type="ECO:0000313" key="5">
    <source>
        <dbReference type="Proteomes" id="UP000002019"/>
    </source>
</evidence>
<name>B0VHV5_CLOAI</name>
<dbReference type="eggNOG" id="COG1394">
    <property type="taxonomic scope" value="Bacteria"/>
</dbReference>
<evidence type="ECO:0000313" key="4">
    <source>
        <dbReference type="EMBL" id="CAO80926.1"/>
    </source>
</evidence>
<gene>
    <name evidence="4" type="ordered locus">CLOAM1054</name>
</gene>
<dbReference type="AlphaFoldDB" id="B0VHV5"/>
<dbReference type="InterPro" id="IPR002699">
    <property type="entry name" value="V_ATPase_D"/>
</dbReference>
<dbReference type="Gene3D" id="1.10.287.3240">
    <property type="match status" value="1"/>
</dbReference>
<protein>
    <submittedName>
        <fullName evidence="4">V-type ATP synthase subunit D</fullName>
        <ecNumber evidence="4">3.6.3.14</ecNumber>
    </submittedName>
</protein>
<dbReference type="NCBIfam" id="NF002565">
    <property type="entry name" value="PRK02195.1"/>
    <property type="match status" value="1"/>
</dbReference>
<evidence type="ECO:0000256" key="3">
    <source>
        <dbReference type="ARBA" id="ARBA00023065"/>
    </source>
</evidence>
<dbReference type="KEGG" id="caci:CLOAM1054"/>
<keyword evidence="3" id="KW-0406">Ion transport</keyword>
<keyword evidence="2" id="KW-0813">Transport</keyword>
<proteinExistence type="inferred from homology"/>
<dbReference type="Proteomes" id="UP000002019">
    <property type="component" value="Chromosome"/>
</dbReference>
<keyword evidence="5" id="KW-1185">Reference proteome</keyword>